<accession>A0A927F0B2</accession>
<keyword evidence="2" id="KW-0732">Signal</keyword>
<evidence type="ECO:0000313" key="4">
    <source>
        <dbReference type="Proteomes" id="UP000632289"/>
    </source>
</evidence>
<organism evidence="3 4">
    <name type="scientific">Streptomyces chumphonensis</name>
    <dbReference type="NCBI Taxonomy" id="1214925"/>
    <lineage>
        <taxon>Bacteria</taxon>
        <taxon>Bacillati</taxon>
        <taxon>Actinomycetota</taxon>
        <taxon>Actinomycetes</taxon>
        <taxon>Kitasatosporales</taxon>
        <taxon>Streptomycetaceae</taxon>
        <taxon>Streptomyces</taxon>
    </lineage>
</organism>
<evidence type="ECO:0000256" key="1">
    <source>
        <dbReference type="SAM" id="MobiDB-lite"/>
    </source>
</evidence>
<keyword evidence="4" id="KW-1185">Reference proteome</keyword>
<reference evidence="3" key="1">
    <citation type="submission" date="2020-09" db="EMBL/GenBank/DDBJ databases">
        <title>Secondary metabolite and genome analysis of marine Streptomyces chumphonensis KK1-2T.</title>
        <authorList>
            <person name="Phongsopitanun W."/>
            <person name="Kanchanasin P."/>
            <person name="Pittayakhajonwut P."/>
            <person name="Suwanborirux K."/>
            <person name="Tanasupawat S."/>
        </authorList>
    </citation>
    <scope>NUCLEOTIDE SEQUENCE</scope>
    <source>
        <strain evidence="3">KK1-2</strain>
    </source>
</reference>
<evidence type="ECO:0008006" key="5">
    <source>
        <dbReference type="Google" id="ProtNLM"/>
    </source>
</evidence>
<protein>
    <recommendedName>
        <fullName evidence="5">Lipoprotein</fullName>
    </recommendedName>
</protein>
<dbReference type="Gene3D" id="2.50.20.20">
    <property type="match status" value="1"/>
</dbReference>
<evidence type="ECO:0000313" key="3">
    <source>
        <dbReference type="EMBL" id="MBD3932337.1"/>
    </source>
</evidence>
<feature type="signal peptide" evidence="2">
    <location>
        <begin position="1"/>
        <end position="24"/>
    </location>
</feature>
<feature type="region of interest" description="Disordered" evidence="1">
    <location>
        <begin position="219"/>
        <end position="247"/>
    </location>
</feature>
<proteinExistence type="predicted"/>
<dbReference type="AlphaFoldDB" id="A0A927F0B2"/>
<sequence length="247" mass="26116">MRKQYRTPALAAAAALMAVAGLSACGSEGNGLAEKSGKEVSEEAGKALKDVTSFQMQMESEQDGATFSIDLTMDRDGNCVGKIDQGEQGTAEIVKQGDKVWMKPDQKFWETQGGANGVAAYELFKGKYIAGTTQDPMLQGMAGSCDLKALQQDINSDDDGTTWSDPKEGEVDGKNVVTIKGTSEEDEEETTMHVAAEGTAYPVQIVSVEGGAETTLGFGKFDEGVPDDVPSEDESFDISKLEQAAGS</sequence>
<comment type="caution">
    <text evidence="3">The sequence shown here is derived from an EMBL/GenBank/DDBJ whole genome shotgun (WGS) entry which is preliminary data.</text>
</comment>
<feature type="chain" id="PRO_5038910999" description="Lipoprotein" evidence="2">
    <location>
        <begin position="25"/>
        <end position="247"/>
    </location>
</feature>
<dbReference type="PROSITE" id="PS51257">
    <property type="entry name" value="PROKAR_LIPOPROTEIN"/>
    <property type="match status" value="1"/>
</dbReference>
<name>A0A927F0B2_9ACTN</name>
<evidence type="ECO:0000256" key="2">
    <source>
        <dbReference type="SAM" id="SignalP"/>
    </source>
</evidence>
<feature type="compositionally biased region" description="Acidic residues" evidence="1">
    <location>
        <begin position="224"/>
        <end position="236"/>
    </location>
</feature>
<dbReference type="EMBL" id="JACXYU010000005">
    <property type="protein sequence ID" value="MBD3932337.1"/>
    <property type="molecule type" value="Genomic_DNA"/>
</dbReference>
<dbReference type="RefSeq" id="WP_191209636.1">
    <property type="nucleotide sequence ID" value="NZ_BAABKL010000008.1"/>
</dbReference>
<gene>
    <name evidence="3" type="ORF">IF129_12335</name>
</gene>
<dbReference type="Proteomes" id="UP000632289">
    <property type="component" value="Unassembled WGS sequence"/>
</dbReference>
<feature type="region of interest" description="Disordered" evidence="1">
    <location>
        <begin position="156"/>
        <end position="190"/>
    </location>
</feature>